<dbReference type="Pfam" id="PF13456">
    <property type="entry name" value="RVT_3"/>
    <property type="match status" value="1"/>
</dbReference>
<dbReference type="InterPro" id="IPR026960">
    <property type="entry name" value="RVT-Znf"/>
</dbReference>
<evidence type="ECO:0000259" key="2">
    <source>
        <dbReference type="Pfam" id="PF13966"/>
    </source>
</evidence>
<name>A0AAW2XRV5_9LAMI</name>
<reference evidence="3" key="2">
    <citation type="journal article" date="2024" name="Plant">
        <title>Genomic evolution and insights into agronomic trait innovations of Sesamum species.</title>
        <authorList>
            <person name="Miao H."/>
            <person name="Wang L."/>
            <person name="Qu L."/>
            <person name="Liu H."/>
            <person name="Sun Y."/>
            <person name="Le M."/>
            <person name="Wang Q."/>
            <person name="Wei S."/>
            <person name="Zheng Y."/>
            <person name="Lin W."/>
            <person name="Duan Y."/>
            <person name="Cao H."/>
            <person name="Xiong S."/>
            <person name="Wang X."/>
            <person name="Wei L."/>
            <person name="Li C."/>
            <person name="Ma Q."/>
            <person name="Ju M."/>
            <person name="Zhao R."/>
            <person name="Li G."/>
            <person name="Mu C."/>
            <person name="Tian Q."/>
            <person name="Mei H."/>
            <person name="Zhang T."/>
            <person name="Gao T."/>
            <person name="Zhang H."/>
        </authorList>
    </citation>
    <scope>NUCLEOTIDE SEQUENCE</scope>
    <source>
        <strain evidence="3">KEN1</strain>
    </source>
</reference>
<dbReference type="AlphaFoldDB" id="A0AAW2XRV5"/>
<dbReference type="CDD" id="cd06222">
    <property type="entry name" value="RNase_H_like"/>
    <property type="match status" value="1"/>
</dbReference>
<comment type="caution">
    <text evidence="3">The sequence shown here is derived from an EMBL/GenBank/DDBJ whole genome shotgun (WGS) entry which is preliminary data.</text>
</comment>
<dbReference type="PANTHER" id="PTHR47074:SF48">
    <property type="entry name" value="POLYNUCLEOTIDYL TRANSFERASE, RIBONUCLEASE H-LIKE SUPERFAMILY PROTEIN"/>
    <property type="match status" value="1"/>
</dbReference>
<accession>A0AAW2XRV5</accession>
<dbReference type="PANTHER" id="PTHR47074">
    <property type="entry name" value="BNAC02G40300D PROTEIN"/>
    <property type="match status" value="1"/>
</dbReference>
<protein>
    <recommendedName>
        <fullName evidence="4">RNase H type-1 domain-containing protein</fullName>
    </recommendedName>
</protein>
<sequence>MVWHYSSNGTFSGRSAYHLALSRASSAGSSSMSTRSKVWRAIWQARVPNKTKVFSWRAIRNILPTAQNLQRRVALSNFRWFVIAAQFSSVEDWLSHLSAQLSATDFDLALMICWSIWWSRNLKSVGKDFLYPQQVIDFARSYLSAYNSYSSVPAHSPLGIQSVWLPPPPNCVKLNFDGAVLEEGRAIGVGVAARNSAGNLLAWRSLRLAQGGSALVAEAYAAREALKFAWHHRWPLVLIEGDCVSLLHRISAAHMDYSVVGPLVSDIKALVHKFESVSFLYVRRSGNCVADFLARLALNLDGDVASLPPGLHNVLIGDLAK</sequence>
<dbReference type="GO" id="GO:0003676">
    <property type="term" value="F:nucleic acid binding"/>
    <property type="evidence" value="ECO:0007669"/>
    <property type="project" value="InterPro"/>
</dbReference>
<dbReference type="InterPro" id="IPR002156">
    <property type="entry name" value="RNaseH_domain"/>
</dbReference>
<evidence type="ECO:0008006" key="4">
    <source>
        <dbReference type="Google" id="ProtNLM"/>
    </source>
</evidence>
<dbReference type="EMBL" id="JACGWN010000003">
    <property type="protein sequence ID" value="KAL0456838.1"/>
    <property type="molecule type" value="Genomic_DNA"/>
</dbReference>
<dbReference type="InterPro" id="IPR012337">
    <property type="entry name" value="RNaseH-like_sf"/>
</dbReference>
<dbReference type="InterPro" id="IPR036397">
    <property type="entry name" value="RNaseH_sf"/>
</dbReference>
<organism evidence="3">
    <name type="scientific">Sesamum latifolium</name>
    <dbReference type="NCBI Taxonomy" id="2727402"/>
    <lineage>
        <taxon>Eukaryota</taxon>
        <taxon>Viridiplantae</taxon>
        <taxon>Streptophyta</taxon>
        <taxon>Embryophyta</taxon>
        <taxon>Tracheophyta</taxon>
        <taxon>Spermatophyta</taxon>
        <taxon>Magnoliopsida</taxon>
        <taxon>eudicotyledons</taxon>
        <taxon>Gunneridae</taxon>
        <taxon>Pentapetalae</taxon>
        <taxon>asterids</taxon>
        <taxon>lamiids</taxon>
        <taxon>Lamiales</taxon>
        <taxon>Pedaliaceae</taxon>
        <taxon>Sesamum</taxon>
    </lineage>
</organism>
<dbReference type="GO" id="GO:0004523">
    <property type="term" value="F:RNA-DNA hybrid ribonuclease activity"/>
    <property type="evidence" value="ECO:0007669"/>
    <property type="project" value="InterPro"/>
</dbReference>
<dbReference type="InterPro" id="IPR044730">
    <property type="entry name" value="RNase_H-like_dom_plant"/>
</dbReference>
<dbReference type="Gene3D" id="3.30.420.10">
    <property type="entry name" value="Ribonuclease H-like superfamily/Ribonuclease H"/>
    <property type="match status" value="1"/>
</dbReference>
<gene>
    <name evidence="3" type="ORF">Slati_1023000</name>
</gene>
<dbReference type="Pfam" id="PF13966">
    <property type="entry name" value="zf-RVT"/>
    <property type="match status" value="1"/>
</dbReference>
<dbReference type="InterPro" id="IPR052929">
    <property type="entry name" value="RNase_H-like_EbsB-rel"/>
</dbReference>
<dbReference type="SUPFAM" id="SSF53098">
    <property type="entry name" value="Ribonuclease H-like"/>
    <property type="match status" value="1"/>
</dbReference>
<reference evidence="3" key="1">
    <citation type="submission" date="2020-06" db="EMBL/GenBank/DDBJ databases">
        <authorList>
            <person name="Li T."/>
            <person name="Hu X."/>
            <person name="Zhang T."/>
            <person name="Song X."/>
            <person name="Zhang H."/>
            <person name="Dai N."/>
            <person name="Sheng W."/>
            <person name="Hou X."/>
            <person name="Wei L."/>
        </authorList>
    </citation>
    <scope>NUCLEOTIDE SEQUENCE</scope>
    <source>
        <strain evidence="3">KEN1</strain>
        <tissue evidence="3">Leaf</tissue>
    </source>
</reference>
<evidence type="ECO:0000259" key="1">
    <source>
        <dbReference type="Pfam" id="PF13456"/>
    </source>
</evidence>
<feature type="domain" description="Reverse transcriptase zinc-binding" evidence="2">
    <location>
        <begin position="11"/>
        <end position="73"/>
    </location>
</feature>
<proteinExistence type="predicted"/>
<evidence type="ECO:0000313" key="3">
    <source>
        <dbReference type="EMBL" id="KAL0456838.1"/>
    </source>
</evidence>
<feature type="domain" description="RNase H type-1" evidence="1">
    <location>
        <begin position="175"/>
        <end position="296"/>
    </location>
</feature>